<evidence type="ECO:0000313" key="3">
    <source>
        <dbReference type="Proteomes" id="UP000299102"/>
    </source>
</evidence>
<dbReference type="Proteomes" id="UP000299102">
    <property type="component" value="Unassembled WGS sequence"/>
</dbReference>
<name>A0A4C1ZRF1_EUMVA</name>
<keyword evidence="3" id="KW-1185">Reference proteome</keyword>
<evidence type="ECO:0000256" key="1">
    <source>
        <dbReference type="SAM" id="Coils"/>
    </source>
</evidence>
<evidence type="ECO:0000313" key="2">
    <source>
        <dbReference type="EMBL" id="GBP89175.1"/>
    </source>
</evidence>
<dbReference type="EMBL" id="BGZK01001980">
    <property type="protein sequence ID" value="GBP89175.1"/>
    <property type="molecule type" value="Genomic_DNA"/>
</dbReference>
<organism evidence="2 3">
    <name type="scientific">Eumeta variegata</name>
    <name type="common">Bagworm moth</name>
    <name type="synonym">Eumeta japonica</name>
    <dbReference type="NCBI Taxonomy" id="151549"/>
    <lineage>
        <taxon>Eukaryota</taxon>
        <taxon>Metazoa</taxon>
        <taxon>Ecdysozoa</taxon>
        <taxon>Arthropoda</taxon>
        <taxon>Hexapoda</taxon>
        <taxon>Insecta</taxon>
        <taxon>Pterygota</taxon>
        <taxon>Neoptera</taxon>
        <taxon>Endopterygota</taxon>
        <taxon>Lepidoptera</taxon>
        <taxon>Glossata</taxon>
        <taxon>Ditrysia</taxon>
        <taxon>Tineoidea</taxon>
        <taxon>Psychidae</taxon>
        <taxon>Oiketicinae</taxon>
        <taxon>Eumeta</taxon>
    </lineage>
</organism>
<sequence length="181" mass="21133">MQDKNPEPIIQNREEDLSSFKKRFLTTADTKLRQLKNEIDNYREKERLLEFKTRMYKKCGITLDDNGQISNEKEPGGLATLAQNKTKIKNTADELYQLQETDTDNSTPSEENDQRENIALVDATYRREYTQSHIHSSEIAWHRSRRTHRKRIWRAAAAAVWTHDLAQELVAVSIALLTWTS</sequence>
<proteinExistence type="predicted"/>
<keyword evidence="1" id="KW-0175">Coiled coil</keyword>
<feature type="coiled-coil region" evidence="1">
    <location>
        <begin position="25"/>
        <end position="52"/>
    </location>
</feature>
<protein>
    <submittedName>
        <fullName evidence="2">Uncharacterized protein</fullName>
    </submittedName>
</protein>
<dbReference type="AlphaFoldDB" id="A0A4C1ZRF1"/>
<dbReference type="OrthoDB" id="7468703at2759"/>
<comment type="caution">
    <text evidence="2">The sequence shown here is derived from an EMBL/GenBank/DDBJ whole genome shotgun (WGS) entry which is preliminary data.</text>
</comment>
<accession>A0A4C1ZRF1</accession>
<gene>
    <name evidence="2" type="ORF">EVAR_90313_1</name>
</gene>
<reference evidence="2 3" key="1">
    <citation type="journal article" date="2019" name="Commun. Biol.">
        <title>The bagworm genome reveals a unique fibroin gene that provides high tensile strength.</title>
        <authorList>
            <person name="Kono N."/>
            <person name="Nakamura H."/>
            <person name="Ohtoshi R."/>
            <person name="Tomita M."/>
            <person name="Numata K."/>
            <person name="Arakawa K."/>
        </authorList>
    </citation>
    <scope>NUCLEOTIDE SEQUENCE [LARGE SCALE GENOMIC DNA]</scope>
</reference>